<evidence type="ECO:0000313" key="1">
    <source>
        <dbReference type="EMBL" id="KAJ7606708.1"/>
    </source>
</evidence>
<proteinExistence type="predicted"/>
<name>A0AAD7F7B5_9AGAR</name>
<protein>
    <submittedName>
        <fullName evidence="1">Uncharacterized protein</fullName>
    </submittedName>
</protein>
<reference evidence="1" key="1">
    <citation type="submission" date="2023-03" db="EMBL/GenBank/DDBJ databases">
        <title>Massive genome expansion in bonnet fungi (Mycena s.s.) driven by repeated elements and novel gene families across ecological guilds.</title>
        <authorList>
            <consortium name="Lawrence Berkeley National Laboratory"/>
            <person name="Harder C.B."/>
            <person name="Miyauchi S."/>
            <person name="Viragh M."/>
            <person name="Kuo A."/>
            <person name="Thoen E."/>
            <person name="Andreopoulos B."/>
            <person name="Lu D."/>
            <person name="Skrede I."/>
            <person name="Drula E."/>
            <person name="Henrissat B."/>
            <person name="Morin E."/>
            <person name="Kohler A."/>
            <person name="Barry K."/>
            <person name="LaButti K."/>
            <person name="Morin E."/>
            <person name="Salamov A."/>
            <person name="Lipzen A."/>
            <person name="Mereny Z."/>
            <person name="Hegedus B."/>
            <person name="Baldrian P."/>
            <person name="Stursova M."/>
            <person name="Weitz H."/>
            <person name="Taylor A."/>
            <person name="Grigoriev I.V."/>
            <person name="Nagy L.G."/>
            <person name="Martin F."/>
            <person name="Kauserud H."/>
        </authorList>
    </citation>
    <scope>NUCLEOTIDE SEQUENCE</scope>
    <source>
        <strain evidence="1">9284</strain>
    </source>
</reference>
<sequence length="369" mass="40668">MAPTPPQELTVAALTSAKGAQLKFWIIKVNEAAEKKVLNTSGTVEHLRSRLASYYDLDLTVIPREDAVTAPPLDESIRDRQWADLVVLGKEWKAANEAGQPFTLCNTGNDLLAADGLISMVSDADPLPDVSKETAPAQLSVPSPTHPLPVMATAAPPSSARCVENTHSFSAGTFPSVSATPQVVPATIPETGQHASALLEDLSTVIAGLERRDGLDQIIDQVESGAVAKIRALYGPKDGQAKSAHKSWGSFKNIVSKRERLHRILTEDFGGDKSLFFSYFTVPPTDKPPARKKIKTDDNLLKSKYRPYRKIVEARPWCEADLVVEREKGQYHTVTGEFSAELWVARWGSKNSWEVWRELARERYNKKDI</sequence>
<gene>
    <name evidence="1" type="ORF">FB45DRAFT_878302</name>
</gene>
<dbReference type="EMBL" id="JARKIF010000055">
    <property type="protein sequence ID" value="KAJ7606708.1"/>
    <property type="molecule type" value="Genomic_DNA"/>
</dbReference>
<organism evidence="1 2">
    <name type="scientific">Roridomyces roridus</name>
    <dbReference type="NCBI Taxonomy" id="1738132"/>
    <lineage>
        <taxon>Eukaryota</taxon>
        <taxon>Fungi</taxon>
        <taxon>Dikarya</taxon>
        <taxon>Basidiomycota</taxon>
        <taxon>Agaricomycotina</taxon>
        <taxon>Agaricomycetes</taxon>
        <taxon>Agaricomycetidae</taxon>
        <taxon>Agaricales</taxon>
        <taxon>Marasmiineae</taxon>
        <taxon>Mycenaceae</taxon>
        <taxon>Roridomyces</taxon>
    </lineage>
</organism>
<comment type="caution">
    <text evidence="1">The sequence shown here is derived from an EMBL/GenBank/DDBJ whole genome shotgun (WGS) entry which is preliminary data.</text>
</comment>
<evidence type="ECO:0000313" key="2">
    <source>
        <dbReference type="Proteomes" id="UP001221142"/>
    </source>
</evidence>
<dbReference type="Proteomes" id="UP001221142">
    <property type="component" value="Unassembled WGS sequence"/>
</dbReference>
<keyword evidence="2" id="KW-1185">Reference proteome</keyword>
<dbReference type="AlphaFoldDB" id="A0AAD7F7B5"/>
<accession>A0AAD7F7B5</accession>